<accession>A0ACB8SPZ7</accession>
<sequence>MSILSCRRARTASILISFDGLQLWVGLSGGFARRQGDRVEVHGALLAQRSCRVGGSVWLDRTRCTLARTTGRNSSIMMRGHAGTILRAHLPKSTSGRRKQFRPARLVLCRFSPPTSRGFREETRAQNPRTRKIKGYMSWMHL</sequence>
<evidence type="ECO:0000313" key="2">
    <source>
        <dbReference type="Proteomes" id="UP000814140"/>
    </source>
</evidence>
<comment type="caution">
    <text evidence="1">The sequence shown here is derived from an EMBL/GenBank/DDBJ whole genome shotgun (WGS) entry which is preliminary data.</text>
</comment>
<keyword evidence="2" id="KW-1185">Reference proteome</keyword>
<dbReference type="Proteomes" id="UP000814140">
    <property type="component" value="Unassembled WGS sequence"/>
</dbReference>
<gene>
    <name evidence="1" type="ORF">BV25DRAFT_1231852</name>
</gene>
<reference evidence="1" key="2">
    <citation type="journal article" date="2022" name="New Phytol.">
        <title>Evolutionary transition to the ectomycorrhizal habit in the genomes of a hyperdiverse lineage of mushroom-forming fungi.</title>
        <authorList>
            <person name="Looney B."/>
            <person name="Miyauchi S."/>
            <person name="Morin E."/>
            <person name="Drula E."/>
            <person name="Courty P.E."/>
            <person name="Kohler A."/>
            <person name="Kuo A."/>
            <person name="LaButti K."/>
            <person name="Pangilinan J."/>
            <person name="Lipzen A."/>
            <person name="Riley R."/>
            <person name="Andreopoulos W."/>
            <person name="He G."/>
            <person name="Johnson J."/>
            <person name="Nolan M."/>
            <person name="Tritt A."/>
            <person name="Barry K.W."/>
            <person name="Grigoriev I.V."/>
            <person name="Nagy L.G."/>
            <person name="Hibbett D."/>
            <person name="Henrissat B."/>
            <person name="Matheny P.B."/>
            <person name="Labbe J."/>
            <person name="Martin F.M."/>
        </authorList>
    </citation>
    <scope>NUCLEOTIDE SEQUENCE</scope>
    <source>
        <strain evidence="1">HHB10654</strain>
    </source>
</reference>
<name>A0ACB8SPZ7_9AGAM</name>
<reference evidence="1" key="1">
    <citation type="submission" date="2021-03" db="EMBL/GenBank/DDBJ databases">
        <authorList>
            <consortium name="DOE Joint Genome Institute"/>
            <person name="Ahrendt S."/>
            <person name="Looney B.P."/>
            <person name="Miyauchi S."/>
            <person name="Morin E."/>
            <person name="Drula E."/>
            <person name="Courty P.E."/>
            <person name="Chicoki N."/>
            <person name="Fauchery L."/>
            <person name="Kohler A."/>
            <person name="Kuo A."/>
            <person name="Labutti K."/>
            <person name="Pangilinan J."/>
            <person name="Lipzen A."/>
            <person name="Riley R."/>
            <person name="Andreopoulos W."/>
            <person name="He G."/>
            <person name="Johnson J."/>
            <person name="Barry K.W."/>
            <person name="Grigoriev I.V."/>
            <person name="Nagy L."/>
            <person name="Hibbett D."/>
            <person name="Henrissat B."/>
            <person name="Matheny P.B."/>
            <person name="Labbe J."/>
            <person name="Martin F."/>
        </authorList>
    </citation>
    <scope>NUCLEOTIDE SEQUENCE</scope>
    <source>
        <strain evidence="1">HHB10654</strain>
    </source>
</reference>
<evidence type="ECO:0000313" key="1">
    <source>
        <dbReference type="EMBL" id="KAI0058573.1"/>
    </source>
</evidence>
<proteinExistence type="predicted"/>
<protein>
    <submittedName>
        <fullName evidence="1">Uncharacterized protein</fullName>
    </submittedName>
</protein>
<organism evidence="1 2">
    <name type="scientific">Artomyces pyxidatus</name>
    <dbReference type="NCBI Taxonomy" id="48021"/>
    <lineage>
        <taxon>Eukaryota</taxon>
        <taxon>Fungi</taxon>
        <taxon>Dikarya</taxon>
        <taxon>Basidiomycota</taxon>
        <taxon>Agaricomycotina</taxon>
        <taxon>Agaricomycetes</taxon>
        <taxon>Russulales</taxon>
        <taxon>Auriscalpiaceae</taxon>
        <taxon>Artomyces</taxon>
    </lineage>
</organism>
<dbReference type="EMBL" id="MU277234">
    <property type="protein sequence ID" value="KAI0058573.1"/>
    <property type="molecule type" value="Genomic_DNA"/>
</dbReference>